<dbReference type="Proteomes" id="UP000054477">
    <property type="component" value="Unassembled WGS sequence"/>
</dbReference>
<dbReference type="HOGENOM" id="CLU_2776300_0_0_1"/>
<proteinExistence type="predicted"/>
<accession>A0A0C9WVH0</accession>
<evidence type="ECO:0000313" key="2">
    <source>
        <dbReference type="Proteomes" id="UP000054477"/>
    </source>
</evidence>
<dbReference type="AlphaFoldDB" id="A0A0C9WVH0"/>
<reference evidence="1 2" key="1">
    <citation type="submission" date="2014-04" db="EMBL/GenBank/DDBJ databases">
        <authorList>
            <consortium name="DOE Joint Genome Institute"/>
            <person name="Kuo A."/>
            <person name="Kohler A."/>
            <person name="Nagy L.G."/>
            <person name="Floudas D."/>
            <person name="Copeland A."/>
            <person name="Barry K.W."/>
            <person name="Cichocki N."/>
            <person name="Veneault-Fourrey C."/>
            <person name="LaButti K."/>
            <person name="Lindquist E.A."/>
            <person name="Lipzen A."/>
            <person name="Lundell T."/>
            <person name="Morin E."/>
            <person name="Murat C."/>
            <person name="Sun H."/>
            <person name="Tunlid A."/>
            <person name="Henrissat B."/>
            <person name="Grigoriev I.V."/>
            <person name="Hibbett D.S."/>
            <person name="Martin F."/>
            <person name="Nordberg H.P."/>
            <person name="Cantor M.N."/>
            <person name="Hua S.X."/>
        </authorList>
    </citation>
    <scope>NUCLEOTIDE SEQUENCE [LARGE SCALE GENOMIC DNA]</scope>
    <source>
        <strain evidence="1 2">LaAM-08-1</strain>
    </source>
</reference>
<organism evidence="1 2">
    <name type="scientific">Laccaria amethystina LaAM-08-1</name>
    <dbReference type="NCBI Taxonomy" id="1095629"/>
    <lineage>
        <taxon>Eukaryota</taxon>
        <taxon>Fungi</taxon>
        <taxon>Dikarya</taxon>
        <taxon>Basidiomycota</taxon>
        <taxon>Agaricomycotina</taxon>
        <taxon>Agaricomycetes</taxon>
        <taxon>Agaricomycetidae</taxon>
        <taxon>Agaricales</taxon>
        <taxon>Agaricineae</taxon>
        <taxon>Hydnangiaceae</taxon>
        <taxon>Laccaria</taxon>
    </lineage>
</organism>
<gene>
    <name evidence="1" type="ORF">K443DRAFT_682312</name>
</gene>
<keyword evidence="2" id="KW-1185">Reference proteome</keyword>
<name>A0A0C9WVH0_9AGAR</name>
<protein>
    <submittedName>
        <fullName evidence="1">Uncharacterized protein</fullName>
    </submittedName>
</protein>
<sequence length="69" mass="7611">MTDGFGRKELVRLRNDGLALLSLVSEVGLLKLQTVKFSGGGQCRGSRERGDISTNGWTFRAHYPLHYGS</sequence>
<evidence type="ECO:0000313" key="1">
    <source>
        <dbReference type="EMBL" id="KIJ96455.1"/>
    </source>
</evidence>
<reference evidence="2" key="2">
    <citation type="submission" date="2015-01" db="EMBL/GenBank/DDBJ databases">
        <title>Evolutionary Origins and Diversification of the Mycorrhizal Mutualists.</title>
        <authorList>
            <consortium name="DOE Joint Genome Institute"/>
            <consortium name="Mycorrhizal Genomics Consortium"/>
            <person name="Kohler A."/>
            <person name="Kuo A."/>
            <person name="Nagy L.G."/>
            <person name="Floudas D."/>
            <person name="Copeland A."/>
            <person name="Barry K.W."/>
            <person name="Cichocki N."/>
            <person name="Veneault-Fourrey C."/>
            <person name="LaButti K."/>
            <person name="Lindquist E.A."/>
            <person name="Lipzen A."/>
            <person name="Lundell T."/>
            <person name="Morin E."/>
            <person name="Murat C."/>
            <person name="Riley R."/>
            <person name="Ohm R."/>
            <person name="Sun H."/>
            <person name="Tunlid A."/>
            <person name="Henrissat B."/>
            <person name="Grigoriev I.V."/>
            <person name="Hibbett D.S."/>
            <person name="Martin F."/>
        </authorList>
    </citation>
    <scope>NUCLEOTIDE SEQUENCE [LARGE SCALE GENOMIC DNA]</scope>
    <source>
        <strain evidence="2">LaAM-08-1</strain>
    </source>
</reference>
<dbReference type="EMBL" id="KN838720">
    <property type="protein sequence ID" value="KIJ96455.1"/>
    <property type="molecule type" value="Genomic_DNA"/>
</dbReference>